<comment type="function">
    <text evidence="11">Catalytic component of the signal peptidase complex (SPC) which catalyzes the cleavage of N-terminal signal sequences from nascent proteins as they are translocated into the lumen of the endoplasmic reticulum. Specifically cleaves N-terminal signal peptides that contain a hydrophobic alpha-helix (h-region) shorter than 18-20 amino acids.</text>
</comment>
<dbReference type="PANTHER" id="PTHR10806:SF6">
    <property type="entry name" value="SIGNAL PEPTIDASE COMPLEX CATALYTIC SUBUNIT SEC11"/>
    <property type="match status" value="1"/>
</dbReference>
<evidence type="ECO:0000259" key="12">
    <source>
        <dbReference type="Pfam" id="PF00717"/>
    </source>
</evidence>
<comment type="catalytic activity">
    <reaction evidence="1">
        <text>Cleavage of hydrophobic, N-terminal signal or leader sequences from secreted and periplasmic proteins.</text>
        <dbReference type="EC" id="3.4.21.89"/>
    </reaction>
</comment>
<dbReference type="Gene3D" id="2.10.109.10">
    <property type="entry name" value="Umud Fragment, subunit A"/>
    <property type="match status" value="1"/>
</dbReference>
<comment type="subcellular location">
    <subcellularLocation>
        <location evidence="2">Endoplasmic reticulum membrane</location>
        <topology evidence="2">Single-pass type II membrane protein</topology>
    </subcellularLocation>
</comment>
<reference evidence="13" key="1">
    <citation type="journal article" date="2012" name="Proc. Natl. Acad. Sci. U.S.A.">
        <title>Antigenic diversity is generated by distinct evolutionary mechanisms in African trypanosome species.</title>
        <authorList>
            <person name="Jackson A.P."/>
            <person name="Berry A."/>
            <person name="Aslett M."/>
            <person name="Allison H.C."/>
            <person name="Burton P."/>
            <person name="Vavrova-Anderson J."/>
            <person name="Brown R."/>
            <person name="Browne H."/>
            <person name="Corton N."/>
            <person name="Hauser H."/>
            <person name="Gamble J."/>
            <person name="Gilderthorp R."/>
            <person name="Marcello L."/>
            <person name="McQuillan J."/>
            <person name="Otto T.D."/>
            <person name="Quail M.A."/>
            <person name="Sanders M.J."/>
            <person name="van Tonder A."/>
            <person name="Ginger M.L."/>
            <person name="Field M.C."/>
            <person name="Barry J.D."/>
            <person name="Hertz-Fowler C."/>
            <person name="Berriman M."/>
        </authorList>
    </citation>
    <scope>NUCLEOTIDE SEQUENCE</scope>
    <source>
        <strain evidence="13">Y486</strain>
    </source>
</reference>
<dbReference type="OMA" id="GSMEPFM"/>
<dbReference type="Pfam" id="PF00717">
    <property type="entry name" value="Peptidase_S24"/>
    <property type="match status" value="1"/>
</dbReference>
<evidence type="ECO:0000313" key="13">
    <source>
        <dbReference type="EMBL" id="CCC48061.1"/>
    </source>
</evidence>
<dbReference type="GO" id="GO:0006465">
    <property type="term" value="P:signal peptide processing"/>
    <property type="evidence" value="ECO:0007669"/>
    <property type="project" value="InterPro"/>
</dbReference>
<keyword evidence="10" id="KW-0472">Membrane</keyword>
<dbReference type="InterPro" id="IPR036286">
    <property type="entry name" value="LexA/Signal_pep-like_sf"/>
</dbReference>
<dbReference type="GO" id="GO:0009003">
    <property type="term" value="F:signal peptidase activity"/>
    <property type="evidence" value="ECO:0007669"/>
    <property type="project" value="UniProtKB-EC"/>
</dbReference>
<evidence type="ECO:0000256" key="5">
    <source>
        <dbReference type="ARBA" id="ARBA00019685"/>
    </source>
</evidence>
<gene>
    <name evidence="13" type="ORF">TVY486_0502630</name>
</gene>
<dbReference type="InterPro" id="IPR019533">
    <property type="entry name" value="Peptidase_S26"/>
</dbReference>
<dbReference type="EMBL" id="HE573021">
    <property type="protein sequence ID" value="CCC48061.1"/>
    <property type="molecule type" value="Genomic_DNA"/>
</dbReference>
<dbReference type="GO" id="GO:0004252">
    <property type="term" value="F:serine-type endopeptidase activity"/>
    <property type="evidence" value="ECO:0007669"/>
    <property type="project" value="InterPro"/>
</dbReference>
<keyword evidence="7" id="KW-0378">Hydrolase</keyword>
<evidence type="ECO:0000256" key="6">
    <source>
        <dbReference type="ARBA" id="ARBA00021755"/>
    </source>
</evidence>
<evidence type="ECO:0000256" key="11">
    <source>
        <dbReference type="ARBA" id="ARBA00045533"/>
    </source>
</evidence>
<evidence type="ECO:0000256" key="8">
    <source>
        <dbReference type="ARBA" id="ARBA00022692"/>
    </source>
</evidence>
<dbReference type="PANTHER" id="PTHR10806">
    <property type="entry name" value="SIGNAL PEPTIDASE COMPLEX CATALYTIC SUBUNIT SEC11"/>
    <property type="match status" value="1"/>
</dbReference>
<sequence length="207" mass="23396">MQSVLHRADATALGILRSRRDALAHKKSGLLSMVREQVISLWSQVPDSHSTIPLLVMLSFFFIGWRVSCAVSNCPSPLVVVLSGSMEPFMYRGDLLLLHNRGPATVGDVIVFELPNRTVPIVHRVHRVRLLEDGETRLFLTKGDNNELDDRTLYPQGYTWVKEKDIVGRVFLLVPRVGYLTLISEENPWVKFIVIPLVLIWGWVSGV</sequence>
<dbReference type="SUPFAM" id="SSF51306">
    <property type="entry name" value="LexA/Signal peptidase"/>
    <property type="match status" value="1"/>
</dbReference>
<dbReference type="VEuPathDB" id="TriTrypDB:TvY486_0502630"/>
<dbReference type="MEROPS" id="S26.010"/>
<protein>
    <recommendedName>
        <fullName evidence="5">Signal peptidase complex catalytic subunit SEC11</fullName>
        <ecNumber evidence="4">3.4.21.89</ecNumber>
    </recommendedName>
    <alternativeName>
        <fullName evidence="6">Signal peptidase complex catalytic subunit sec11</fullName>
    </alternativeName>
</protein>
<comment type="similarity">
    <text evidence="3">Belongs to the peptidase S26B family.</text>
</comment>
<name>G0TVU5_TRYVY</name>
<evidence type="ECO:0000256" key="1">
    <source>
        <dbReference type="ARBA" id="ARBA00000677"/>
    </source>
</evidence>
<keyword evidence="7" id="KW-0645">Protease</keyword>
<organism evidence="13">
    <name type="scientific">Trypanosoma vivax (strain Y486)</name>
    <dbReference type="NCBI Taxonomy" id="1055687"/>
    <lineage>
        <taxon>Eukaryota</taxon>
        <taxon>Discoba</taxon>
        <taxon>Euglenozoa</taxon>
        <taxon>Kinetoplastea</taxon>
        <taxon>Metakinetoplastina</taxon>
        <taxon>Trypanosomatida</taxon>
        <taxon>Trypanosomatidae</taxon>
        <taxon>Trypanosoma</taxon>
        <taxon>Duttonella</taxon>
    </lineage>
</organism>
<dbReference type="AlphaFoldDB" id="G0TVU5"/>
<dbReference type="PRINTS" id="PR00728">
    <property type="entry name" value="SIGNALPTASE"/>
</dbReference>
<dbReference type="InterPro" id="IPR001733">
    <property type="entry name" value="Peptidase_S26B"/>
</dbReference>
<dbReference type="NCBIfam" id="TIGR02228">
    <property type="entry name" value="sigpep_I_arch"/>
    <property type="match status" value="1"/>
</dbReference>
<keyword evidence="9" id="KW-1133">Transmembrane helix</keyword>
<evidence type="ECO:0000256" key="7">
    <source>
        <dbReference type="ARBA" id="ARBA00022670"/>
    </source>
</evidence>
<keyword evidence="8" id="KW-0812">Transmembrane</keyword>
<evidence type="ECO:0000256" key="9">
    <source>
        <dbReference type="ARBA" id="ARBA00022989"/>
    </source>
</evidence>
<evidence type="ECO:0000256" key="2">
    <source>
        <dbReference type="ARBA" id="ARBA00004648"/>
    </source>
</evidence>
<evidence type="ECO:0000256" key="3">
    <source>
        <dbReference type="ARBA" id="ARBA00011035"/>
    </source>
</evidence>
<accession>G0TVU5</accession>
<feature type="domain" description="Peptidase S24/S26A/S26B/S26C" evidence="12">
    <location>
        <begin position="78"/>
        <end position="170"/>
    </location>
</feature>
<dbReference type="InterPro" id="IPR015927">
    <property type="entry name" value="Peptidase_S24_S26A/B/C"/>
</dbReference>
<proteinExistence type="inferred from homology"/>
<dbReference type="EC" id="3.4.21.89" evidence="4"/>
<dbReference type="GO" id="GO:0005787">
    <property type="term" value="C:signal peptidase complex"/>
    <property type="evidence" value="ECO:0007669"/>
    <property type="project" value="TreeGrafter"/>
</dbReference>
<evidence type="ECO:0000256" key="10">
    <source>
        <dbReference type="ARBA" id="ARBA00023136"/>
    </source>
</evidence>
<dbReference type="CDD" id="cd06530">
    <property type="entry name" value="S26_SPase_I"/>
    <property type="match status" value="1"/>
</dbReference>
<evidence type="ECO:0000256" key="4">
    <source>
        <dbReference type="ARBA" id="ARBA00013208"/>
    </source>
</evidence>